<dbReference type="Pfam" id="PF14246">
    <property type="entry name" value="TetR_C_7"/>
    <property type="match status" value="1"/>
</dbReference>
<dbReference type="PANTHER" id="PTHR30055:SF234">
    <property type="entry name" value="HTH-TYPE TRANSCRIPTIONAL REGULATOR BETI"/>
    <property type="match status" value="1"/>
</dbReference>
<dbReference type="AlphaFoldDB" id="A0A7W6JAM8"/>
<dbReference type="GO" id="GO:0003700">
    <property type="term" value="F:DNA-binding transcription factor activity"/>
    <property type="evidence" value="ECO:0007669"/>
    <property type="project" value="TreeGrafter"/>
</dbReference>
<organism evidence="6 7">
    <name type="scientific">Brevundimonas lenta</name>
    <dbReference type="NCBI Taxonomy" id="424796"/>
    <lineage>
        <taxon>Bacteria</taxon>
        <taxon>Pseudomonadati</taxon>
        <taxon>Pseudomonadota</taxon>
        <taxon>Alphaproteobacteria</taxon>
        <taxon>Caulobacterales</taxon>
        <taxon>Caulobacteraceae</taxon>
        <taxon>Brevundimonas</taxon>
    </lineage>
</organism>
<feature type="DNA-binding region" description="H-T-H motif" evidence="4">
    <location>
        <begin position="32"/>
        <end position="51"/>
    </location>
</feature>
<reference evidence="6 7" key="1">
    <citation type="submission" date="2020-08" db="EMBL/GenBank/DDBJ databases">
        <title>Genomic Encyclopedia of Type Strains, Phase IV (KMG-IV): sequencing the most valuable type-strain genomes for metagenomic binning, comparative biology and taxonomic classification.</title>
        <authorList>
            <person name="Goeker M."/>
        </authorList>
    </citation>
    <scope>NUCLEOTIDE SEQUENCE [LARGE SCALE GENOMIC DNA]</scope>
    <source>
        <strain evidence="6 7">DSM 23960</strain>
    </source>
</reference>
<gene>
    <name evidence="6" type="ORF">GGR12_000448</name>
</gene>
<keyword evidence="1" id="KW-0805">Transcription regulation</keyword>
<evidence type="ECO:0000313" key="6">
    <source>
        <dbReference type="EMBL" id="MBB4081609.1"/>
    </source>
</evidence>
<dbReference type="Proteomes" id="UP000529946">
    <property type="component" value="Unassembled WGS sequence"/>
</dbReference>
<dbReference type="SUPFAM" id="SSF48498">
    <property type="entry name" value="Tetracyclin repressor-like, C-terminal domain"/>
    <property type="match status" value="1"/>
</dbReference>
<evidence type="ECO:0000256" key="2">
    <source>
        <dbReference type="ARBA" id="ARBA00023125"/>
    </source>
</evidence>
<dbReference type="InterPro" id="IPR036271">
    <property type="entry name" value="Tet_transcr_reg_TetR-rel_C_sf"/>
</dbReference>
<evidence type="ECO:0000256" key="1">
    <source>
        <dbReference type="ARBA" id="ARBA00023015"/>
    </source>
</evidence>
<sequence length="197" mass="20885">MPRVAGQIDETKTEAILDAALELFTEKGAAASMESIARRAGVSRQTLYNRFPSKAEIGRALAARRSDAISAPLRTGGDPETVLTALAAGMLDKLCGKDGRGSMRGVALMSPHAPDVAAAIYDAGPAEGLRRLSAWLTEQDAAGRLTVPDPDAAAEMFSGMVLGHGHLRGVLNVPHPPFDRDARARETARRFIRAFAP</sequence>
<dbReference type="RefSeq" id="WP_183202450.1">
    <property type="nucleotide sequence ID" value="NZ_BAAAER010000002.1"/>
</dbReference>
<dbReference type="Pfam" id="PF00440">
    <property type="entry name" value="TetR_N"/>
    <property type="match status" value="1"/>
</dbReference>
<dbReference type="InterPro" id="IPR001647">
    <property type="entry name" value="HTH_TetR"/>
</dbReference>
<dbReference type="InterPro" id="IPR009057">
    <property type="entry name" value="Homeodomain-like_sf"/>
</dbReference>
<dbReference type="GO" id="GO:0000976">
    <property type="term" value="F:transcription cis-regulatory region binding"/>
    <property type="evidence" value="ECO:0007669"/>
    <property type="project" value="TreeGrafter"/>
</dbReference>
<protein>
    <submittedName>
        <fullName evidence="6">AcrR family transcriptional regulator</fullName>
    </submittedName>
</protein>
<accession>A0A7W6JAM8</accession>
<evidence type="ECO:0000256" key="3">
    <source>
        <dbReference type="ARBA" id="ARBA00023163"/>
    </source>
</evidence>
<evidence type="ECO:0000256" key="4">
    <source>
        <dbReference type="PROSITE-ProRule" id="PRU00335"/>
    </source>
</evidence>
<dbReference type="PROSITE" id="PS50977">
    <property type="entry name" value="HTH_TETR_2"/>
    <property type="match status" value="1"/>
</dbReference>
<dbReference type="PRINTS" id="PR00455">
    <property type="entry name" value="HTHTETR"/>
</dbReference>
<dbReference type="SUPFAM" id="SSF46689">
    <property type="entry name" value="Homeodomain-like"/>
    <property type="match status" value="1"/>
</dbReference>
<keyword evidence="3" id="KW-0804">Transcription</keyword>
<dbReference type="InterPro" id="IPR039536">
    <property type="entry name" value="TetR_C_Proteobacteria"/>
</dbReference>
<name>A0A7W6JAM8_9CAUL</name>
<dbReference type="InterPro" id="IPR050109">
    <property type="entry name" value="HTH-type_TetR-like_transc_reg"/>
</dbReference>
<keyword evidence="2 4" id="KW-0238">DNA-binding</keyword>
<evidence type="ECO:0000259" key="5">
    <source>
        <dbReference type="PROSITE" id="PS50977"/>
    </source>
</evidence>
<dbReference type="Gene3D" id="1.10.357.10">
    <property type="entry name" value="Tetracycline Repressor, domain 2"/>
    <property type="match status" value="1"/>
</dbReference>
<dbReference type="EMBL" id="JACIDM010000001">
    <property type="protein sequence ID" value="MBB4081609.1"/>
    <property type="molecule type" value="Genomic_DNA"/>
</dbReference>
<dbReference type="FunFam" id="1.10.10.60:FF:000141">
    <property type="entry name" value="TetR family transcriptional regulator"/>
    <property type="match status" value="1"/>
</dbReference>
<evidence type="ECO:0000313" key="7">
    <source>
        <dbReference type="Proteomes" id="UP000529946"/>
    </source>
</evidence>
<dbReference type="PANTHER" id="PTHR30055">
    <property type="entry name" value="HTH-TYPE TRANSCRIPTIONAL REGULATOR RUTR"/>
    <property type="match status" value="1"/>
</dbReference>
<comment type="caution">
    <text evidence="6">The sequence shown here is derived from an EMBL/GenBank/DDBJ whole genome shotgun (WGS) entry which is preliminary data.</text>
</comment>
<keyword evidence="7" id="KW-1185">Reference proteome</keyword>
<dbReference type="Gene3D" id="1.10.10.60">
    <property type="entry name" value="Homeodomain-like"/>
    <property type="match status" value="1"/>
</dbReference>
<proteinExistence type="predicted"/>
<feature type="domain" description="HTH tetR-type" evidence="5">
    <location>
        <begin position="10"/>
        <end position="69"/>
    </location>
</feature>